<proteinExistence type="predicted"/>
<feature type="non-terminal residue" evidence="3">
    <location>
        <position position="132"/>
    </location>
</feature>
<gene>
    <name evidence="3" type="ORF">LCGC14_1575330</name>
</gene>
<comment type="caution">
    <text evidence="3">The sequence shown here is derived from an EMBL/GenBank/DDBJ whole genome shotgun (WGS) entry which is preliminary data.</text>
</comment>
<evidence type="ECO:0000313" key="3">
    <source>
        <dbReference type="EMBL" id="KKM27369.1"/>
    </source>
</evidence>
<protein>
    <recommendedName>
        <fullName evidence="2">dATP/dGTP diphosphohydrolase N-terminal domain-containing protein</fullName>
    </recommendedName>
</protein>
<sequence length="132" mass="14637">MSDEETRVTNPLTGGEKGSKLPQLFWAPPAALRELAKVYGYGAEKYAPNNFRKGYNWSLSYNSLLRHVLAAAEGEDRDPESGLLHLAQAAWHCLTLIQFYLDKESGAHPPELDDRWTGRAPAKPKGPSEMLG</sequence>
<feature type="region of interest" description="Disordered" evidence="1">
    <location>
        <begin position="109"/>
        <end position="132"/>
    </location>
</feature>
<feature type="domain" description="dATP/dGTP diphosphohydrolase N-terminal" evidence="2">
    <location>
        <begin position="13"/>
        <end position="103"/>
    </location>
</feature>
<name>A0A0F9J4M2_9ZZZZ</name>
<reference evidence="3" key="1">
    <citation type="journal article" date="2015" name="Nature">
        <title>Complex archaea that bridge the gap between prokaryotes and eukaryotes.</title>
        <authorList>
            <person name="Spang A."/>
            <person name="Saw J.H."/>
            <person name="Jorgensen S.L."/>
            <person name="Zaremba-Niedzwiedzka K."/>
            <person name="Martijn J."/>
            <person name="Lind A.E."/>
            <person name="van Eijk R."/>
            <person name="Schleper C."/>
            <person name="Guy L."/>
            <person name="Ettema T.J."/>
        </authorList>
    </citation>
    <scope>NUCLEOTIDE SEQUENCE</scope>
</reference>
<evidence type="ECO:0000256" key="1">
    <source>
        <dbReference type="SAM" id="MobiDB-lite"/>
    </source>
</evidence>
<evidence type="ECO:0000259" key="2">
    <source>
        <dbReference type="Pfam" id="PF18909"/>
    </source>
</evidence>
<dbReference type="InterPro" id="IPR044038">
    <property type="entry name" value="dATP/dGTP_diPOhydrolase_N"/>
</dbReference>
<accession>A0A0F9J4M2</accession>
<dbReference type="Pfam" id="PF18909">
    <property type="entry name" value="dGTP_diPhyd_N"/>
    <property type="match status" value="1"/>
</dbReference>
<dbReference type="AlphaFoldDB" id="A0A0F9J4M2"/>
<organism evidence="3">
    <name type="scientific">marine sediment metagenome</name>
    <dbReference type="NCBI Taxonomy" id="412755"/>
    <lineage>
        <taxon>unclassified sequences</taxon>
        <taxon>metagenomes</taxon>
        <taxon>ecological metagenomes</taxon>
    </lineage>
</organism>
<dbReference type="EMBL" id="LAZR01012334">
    <property type="protein sequence ID" value="KKM27369.1"/>
    <property type="molecule type" value="Genomic_DNA"/>
</dbReference>